<feature type="signal peptide" evidence="1">
    <location>
        <begin position="1"/>
        <end position="21"/>
    </location>
</feature>
<organism evidence="2 3">
    <name type="scientific">Solirubrobacter pauli</name>
    <dbReference type="NCBI Taxonomy" id="166793"/>
    <lineage>
        <taxon>Bacteria</taxon>
        <taxon>Bacillati</taxon>
        <taxon>Actinomycetota</taxon>
        <taxon>Thermoleophilia</taxon>
        <taxon>Solirubrobacterales</taxon>
        <taxon>Solirubrobacteraceae</taxon>
        <taxon>Solirubrobacter</taxon>
    </lineage>
</organism>
<name>A0A660L2T0_9ACTN</name>
<dbReference type="AlphaFoldDB" id="A0A660L2T0"/>
<comment type="caution">
    <text evidence="2">The sequence shown here is derived from an EMBL/GenBank/DDBJ whole genome shotgun (WGS) entry which is preliminary data.</text>
</comment>
<dbReference type="RefSeq" id="WP_121256549.1">
    <property type="nucleotide sequence ID" value="NZ_RBIL01000002.1"/>
</dbReference>
<accession>A0A660L2T0</accession>
<evidence type="ECO:0000256" key="1">
    <source>
        <dbReference type="SAM" id="SignalP"/>
    </source>
</evidence>
<proteinExistence type="predicted"/>
<feature type="chain" id="PRO_5024992144" description="Ig-like domain-containing protein" evidence="1">
    <location>
        <begin position="22"/>
        <end position="725"/>
    </location>
</feature>
<evidence type="ECO:0000313" key="2">
    <source>
        <dbReference type="EMBL" id="RKQ87738.1"/>
    </source>
</evidence>
<gene>
    <name evidence="2" type="ORF">C8N24_5767</name>
</gene>
<dbReference type="Proteomes" id="UP000278962">
    <property type="component" value="Unassembled WGS sequence"/>
</dbReference>
<protein>
    <recommendedName>
        <fullName evidence="4">Ig-like domain-containing protein</fullName>
    </recommendedName>
</protein>
<keyword evidence="3" id="KW-1185">Reference proteome</keyword>
<sequence length="725" mass="77790">MSRIRRIFISAMVAVGGVGSAATDGHAGTYVVNACRTTPLPWQLVQASVAAASANRFCTIPDGASRLTVTMPPAGDGLQGSSVSWQLQAPPNAAFTHLSGRSLSTDSGGTFRAAIWDATTGTRFADIDRTPYVYRAISTPLGRTTRLAIGMRCESSACKPAGQAFALEDLQLTVSDEAPPTITSVRSAPSAWYGGKSVALEFAATDNVGLRLLRVVLRERQREIGASRNVCFDLTANTELAPCSTANRTVSTVVDVDELDDGVYTLDVSATDVADRTTTVTQQLLVDHTAPPAPRRLTLDDGDGWRGADEFKISWANPPDDGRAQVVAAEYELCPAGNPAYETAGCVKTTKSVDSSTNSDRVKVPGPGAWTLRMSLRDSAGNWDHANPAVLEPLRYDPAPPTGEFLPSDPQDPSRLLLRAGDAMSGLTSAEIEIRRTGEGTWRSLPVETHGGSLYSAIADDAQLAGGRYDVRARLIDAAHNERSVTSRSGGTPMVLQLPARAASELTVGLLSRVKTKAKKGRPQYRTVLLDRPLADYGTAVPLEGTLSDSSGAPRAGAPVQVLERVDLPGDEWRYLATVRTTNKGAFQFRATPGPARKLRFAYPGTPANQPGVDDVDLRVRAAVTIKPDRRSLRNGDSVLFTGRLRSGPIPDAGKVLTLQALTNRGWRTFGTPRARKGDGRWQFRYRFTGTTARTRYSFRVLVPEESGYPYAPSQSVTTHVVVNP</sequence>
<keyword evidence="1" id="KW-0732">Signal</keyword>
<reference evidence="2 3" key="1">
    <citation type="submission" date="2018-10" db="EMBL/GenBank/DDBJ databases">
        <title>Genomic Encyclopedia of Archaeal and Bacterial Type Strains, Phase II (KMG-II): from individual species to whole genera.</title>
        <authorList>
            <person name="Goeker M."/>
        </authorList>
    </citation>
    <scope>NUCLEOTIDE SEQUENCE [LARGE SCALE GENOMIC DNA]</scope>
    <source>
        <strain evidence="2 3">DSM 14954</strain>
    </source>
</reference>
<evidence type="ECO:0000313" key="3">
    <source>
        <dbReference type="Proteomes" id="UP000278962"/>
    </source>
</evidence>
<dbReference type="OrthoDB" id="5242948at2"/>
<evidence type="ECO:0008006" key="4">
    <source>
        <dbReference type="Google" id="ProtNLM"/>
    </source>
</evidence>
<dbReference type="EMBL" id="RBIL01000002">
    <property type="protein sequence ID" value="RKQ87738.1"/>
    <property type="molecule type" value="Genomic_DNA"/>
</dbReference>